<evidence type="ECO:0000313" key="2">
    <source>
        <dbReference type="Proteomes" id="UP001154282"/>
    </source>
</evidence>
<dbReference type="EMBL" id="CAMGYJ010000008">
    <property type="protein sequence ID" value="CAI0458605.1"/>
    <property type="molecule type" value="Genomic_DNA"/>
</dbReference>
<proteinExistence type="predicted"/>
<protein>
    <submittedName>
        <fullName evidence="1">Uncharacterized protein</fullName>
    </submittedName>
</protein>
<gene>
    <name evidence="1" type="ORF">LITE_LOCUS33620</name>
</gene>
<reference evidence="1" key="1">
    <citation type="submission" date="2022-08" db="EMBL/GenBank/DDBJ databases">
        <authorList>
            <person name="Gutierrez-Valencia J."/>
        </authorList>
    </citation>
    <scope>NUCLEOTIDE SEQUENCE</scope>
</reference>
<sequence>MLIESATSRPMCHSVSRLLTRKRCHQSSCVVNPCFPVGDVMGLDVVTVFAFLLALQQLNLGLEFEKYLAASDNIPTRLPTPLHHLQVLEMPNIFLDSLQEAQFLLCLHELPQLAPAHHSRQDRPGLQVVVELMRFVLAKAPHLPRVNFPLCHTTRLCIGVPFSVPARQIPTEPPDGVSCILIHQMRR</sequence>
<comment type="caution">
    <text evidence="1">The sequence shown here is derived from an EMBL/GenBank/DDBJ whole genome shotgun (WGS) entry which is preliminary data.</text>
</comment>
<evidence type="ECO:0000313" key="1">
    <source>
        <dbReference type="EMBL" id="CAI0458605.1"/>
    </source>
</evidence>
<keyword evidence="2" id="KW-1185">Reference proteome</keyword>
<organism evidence="1 2">
    <name type="scientific">Linum tenue</name>
    <dbReference type="NCBI Taxonomy" id="586396"/>
    <lineage>
        <taxon>Eukaryota</taxon>
        <taxon>Viridiplantae</taxon>
        <taxon>Streptophyta</taxon>
        <taxon>Embryophyta</taxon>
        <taxon>Tracheophyta</taxon>
        <taxon>Spermatophyta</taxon>
        <taxon>Magnoliopsida</taxon>
        <taxon>eudicotyledons</taxon>
        <taxon>Gunneridae</taxon>
        <taxon>Pentapetalae</taxon>
        <taxon>rosids</taxon>
        <taxon>fabids</taxon>
        <taxon>Malpighiales</taxon>
        <taxon>Linaceae</taxon>
        <taxon>Linum</taxon>
    </lineage>
</organism>
<accession>A0AAV0NJ03</accession>
<dbReference type="Proteomes" id="UP001154282">
    <property type="component" value="Unassembled WGS sequence"/>
</dbReference>
<name>A0AAV0NJ03_9ROSI</name>
<dbReference type="AlphaFoldDB" id="A0AAV0NJ03"/>